<dbReference type="InterPro" id="IPR035437">
    <property type="entry name" value="SNase_OB-fold_sf"/>
</dbReference>
<evidence type="ECO:0000313" key="4">
    <source>
        <dbReference type="Proteomes" id="UP001627408"/>
    </source>
</evidence>
<dbReference type="SMART" id="SM00318">
    <property type="entry name" value="SNc"/>
    <property type="match status" value="1"/>
</dbReference>
<sequence>MLRLCSFLVLICTSLPVWADVAGHVRVVDADTFDVGQTRVRLHAIDAPEQDQMCETEHGIAFACGQWASAQVTARFEGAHARCTQTDTDRYGRVVATCEANGVDVGQEIVAQGWAFAYRRYGMDYDLDEKSAYVADRGLHGFRVQSPAQFRKTRAKGRIPPDPTCRIKGNISKNGYIFHVPGQAFYEQTGINPDRGERWFCSSAQARDAGWRAARR</sequence>
<evidence type="ECO:0000256" key="1">
    <source>
        <dbReference type="SAM" id="SignalP"/>
    </source>
</evidence>
<name>A0ABW8V1F4_9RHOB</name>
<feature type="domain" description="TNase-like" evidence="2">
    <location>
        <begin position="19"/>
        <end position="142"/>
    </location>
</feature>
<dbReference type="EMBL" id="JBHDIY010000002">
    <property type="protein sequence ID" value="MFL4472016.1"/>
    <property type="molecule type" value="Genomic_DNA"/>
</dbReference>
<accession>A0ABW8V1F4</accession>
<evidence type="ECO:0000259" key="2">
    <source>
        <dbReference type="SMART" id="SM00318"/>
    </source>
</evidence>
<comment type="caution">
    <text evidence="3">The sequence shown here is derived from an EMBL/GenBank/DDBJ whole genome shotgun (WGS) entry which is preliminary data.</text>
</comment>
<organism evidence="3 4">
    <name type="scientific">Tateyamaria armeniaca</name>
    <dbReference type="NCBI Taxonomy" id="2518930"/>
    <lineage>
        <taxon>Bacteria</taxon>
        <taxon>Pseudomonadati</taxon>
        <taxon>Pseudomonadota</taxon>
        <taxon>Alphaproteobacteria</taxon>
        <taxon>Rhodobacterales</taxon>
        <taxon>Roseobacteraceae</taxon>
        <taxon>Tateyamaria</taxon>
    </lineage>
</organism>
<dbReference type="Gene3D" id="2.40.50.90">
    <property type="match status" value="1"/>
</dbReference>
<feature type="chain" id="PRO_5045223822" evidence="1">
    <location>
        <begin position="20"/>
        <end position="216"/>
    </location>
</feature>
<dbReference type="Pfam" id="PF00565">
    <property type="entry name" value="SNase"/>
    <property type="match status" value="1"/>
</dbReference>
<dbReference type="Proteomes" id="UP001627408">
    <property type="component" value="Unassembled WGS sequence"/>
</dbReference>
<dbReference type="RefSeq" id="WP_407593892.1">
    <property type="nucleotide sequence ID" value="NZ_JBHDIY010000002.1"/>
</dbReference>
<proteinExistence type="predicted"/>
<keyword evidence="1" id="KW-0732">Signal</keyword>
<dbReference type="InterPro" id="IPR016071">
    <property type="entry name" value="Staphylococal_nuclease_OB-fold"/>
</dbReference>
<keyword evidence="4" id="KW-1185">Reference proteome</keyword>
<dbReference type="SUPFAM" id="SSF50199">
    <property type="entry name" value="Staphylococcal nuclease"/>
    <property type="match status" value="1"/>
</dbReference>
<feature type="signal peptide" evidence="1">
    <location>
        <begin position="1"/>
        <end position="19"/>
    </location>
</feature>
<protein>
    <submittedName>
        <fullName evidence="3">Thermonuclease family protein</fullName>
    </submittedName>
</protein>
<reference evidence="3 4" key="1">
    <citation type="submission" date="2024-08" db="EMBL/GenBank/DDBJ databases">
        <title>Tateyamaria sp. nov., isolated from marine algae.</title>
        <authorList>
            <person name="Choi B.J."/>
            <person name="Kim J.M."/>
            <person name="Lee J.K."/>
            <person name="Choi D.G."/>
            <person name="Bayburt H."/>
            <person name="Baek J.H."/>
            <person name="Han D.M."/>
            <person name="Jeon C.O."/>
        </authorList>
    </citation>
    <scope>NUCLEOTIDE SEQUENCE [LARGE SCALE GENOMIC DNA]</scope>
    <source>
        <strain evidence="3 4">KMU-156</strain>
    </source>
</reference>
<evidence type="ECO:0000313" key="3">
    <source>
        <dbReference type="EMBL" id="MFL4472016.1"/>
    </source>
</evidence>
<gene>
    <name evidence="3" type="ORF">ACERZ8_19825</name>
</gene>